<sequence>MDDWVDPKAFKKLWSQLLKGGWKARAPSGLDVDQAYVMPGVTGRLRMDRRNVDYFIGMSLEVPIPNPIYLVLMRYRAQRAVEIRKPGGAPFSTSPPRLPGHAENDVARVASLPAGTEQEIALVPGTPAATEQATAVVPGTPAATEQGTAVVAGTRAATEQEVPVAADRHPDVADIDEETKENSTNGLDRFDRDDFLDVMRTENLFAPVVLDDANITNEYFSTSGDSDDDDESVFDEIESDQEVYADEVESDPEFDDENDLFQQDDGAMRALDWELYDQDYCADLSLDSADFYTGRWGITKSAAAFAESPLEMLYYFLPKTLWRKFASESEAYRIACIPVIAEKIRDRQLAAQEKDHTKTVEDLMDIVDRLEREKPIREHEILHVIGLLVARTLCGHTDGLAKHWAVSEDGAVPRGTFGRYMKRERFRTITRFLHFTGASAEARTNDKAYKIHPVLQAIEKTFRRGYRLGPRVSFDEGTIPNRSQYNPIRVYNTEKPHKYGTKCYMTCCVVTGYCARFVIYSVFDRIQYSVLAPILATLLYLGAEPDKRQLARRQRRDHDASGPELLRTAGAQSNSRGEEQGAAERWADRGGLGGDDSRNGDDDWNDGRLAGDHREGDDDDPSFGDDYQRGRACATGSIIVARDGSRRGTCVTCRVPSRQSRWRRCKTTSVGSERCVERMSMVSRMIHSCGRGVP</sequence>
<feature type="compositionally biased region" description="Basic and acidic residues" evidence="1">
    <location>
        <begin position="595"/>
        <end position="616"/>
    </location>
</feature>
<name>A0A9W6Y4C8_9STRA</name>
<accession>A0A9W6Y4C8</accession>
<dbReference type="EMBL" id="BSXT01003692">
    <property type="protein sequence ID" value="GMF55311.1"/>
    <property type="molecule type" value="Genomic_DNA"/>
</dbReference>
<dbReference type="OrthoDB" id="125160at2759"/>
<keyword evidence="4" id="KW-1185">Reference proteome</keyword>
<evidence type="ECO:0000313" key="3">
    <source>
        <dbReference type="EMBL" id="GMF55311.1"/>
    </source>
</evidence>
<evidence type="ECO:0000313" key="4">
    <source>
        <dbReference type="Proteomes" id="UP001165121"/>
    </source>
</evidence>
<dbReference type="InterPro" id="IPR029526">
    <property type="entry name" value="PGBD"/>
</dbReference>
<dbReference type="PANTHER" id="PTHR46599:SF3">
    <property type="entry name" value="PIGGYBAC TRANSPOSABLE ELEMENT-DERIVED PROTEIN 4"/>
    <property type="match status" value="1"/>
</dbReference>
<dbReference type="PANTHER" id="PTHR46599">
    <property type="entry name" value="PIGGYBAC TRANSPOSABLE ELEMENT-DERIVED PROTEIN 4"/>
    <property type="match status" value="1"/>
</dbReference>
<gene>
    <name evidence="3" type="ORF">Pfra01_002327700</name>
</gene>
<feature type="region of interest" description="Disordered" evidence="1">
    <location>
        <begin position="550"/>
        <end position="628"/>
    </location>
</feature>
<evidence type="ECO:0000259" key="2">
    <source>
        <dbReference type="Pfam" id="PF13843"/>
    </source>
</evidence>
<dbReference type="Proteomes" id="UP001165121">
    <property type="component" value="Unassembled WGS sequence"/>
</dbReference>
<protein>
    <submittedName>
        <fullName evidence="3">Unnamed protein product</fullName>
    </submittedName>
</protein>
<proteinExistence type="predicted"/>
<dbReference type="Pfam" id="PF13843">
    <property type="entry name" value="DDE_Tnp_1_7"/>
    <property type="match status" value="1"/>
</dbReference>
<evidence type="ECO:0000256" key="1">
    <source>
        <dbReference type="SAM" id="MobiDB-lite"/>
    </source>
</evidence>
<feature type="domain" description="PiggyBac transposable element-derived protein" evidence="2">
    <location>
        <begin position="309"/>
        <end position="520"/>
    </location>
</feature>
<reference evidence="3" key="1">
    <citation type="submission" date="2023-04" db="EMBL/GenBank/DDBJ databases">
        <title>Phytophthora fragariaefolia NBRC 109709.</title>
        <authorList>
            <person name="Ichikawa N."/>
            <person name="Sato H."/>
            <person name="Tonouchi N."/>
        </authorList>
    </citation>
    <scope>NUCLEOTIDE SEQUENCE</scope>
    <source>
        <strain evidence="3">NBRC 109709</strain>
    </source>
</reference>
<comment type="caution">
    <text evidence="3">The sequence shown here is derived from an EMBL/GenBank/DDBJ whole genome shotgun (WGS) entry which is preliminary data.</text>
</comment>
<organism evidence="3 4">
    <name type="scientific">Phytophthora fragariaefolia</name>
    <dbReference type="NCBI Taxonomy" id="1490495"/>
    <lineage>
        <taxon>Eukaryota</taxon>
        <taxon>Sar</taxon>
        <taxon>Stramenopiles</taxon>
        <taxon>Oomycota</taxon>
        <taxon>Peronosporomycetes</taxon>
        <taxon>Peronosporales</taxon>
        <taxon>Peronosporaceae</taxon>
        <taxon>Phytophthora</taxon>
    </lineage>
</organism>
<dbReference type="AlphaFoldDB" id="A0A9W6Y4C8"/>